<evidence type="ECO:0000256" key="1">
    <source>
        <dbReference type="SAM" id="Phobius"/>
    </source>
</evidence>
<dbReference type="Proteomes" id="UP000223913">
    <property type="component" value="Unassembled WGS sequence"/>
</dbReference>
<proteinExistence type="predicted"/>
<dbReference type="RefSeq" id="WP_099152708.1">
    <property type="nucleotide sequence ID" value="NZ_PDUD01000028.1"/>
</dbReference>
<feature type="transmembrane region" description="Helical" evidence="1">
    <location>
        <begin position="187"/>
        <end position="209"/>
    </location>
</feature>
<name>A0A2D0N673_FLAN2</name>
<sequence>MLSGHSIPFYLLIAFMAAGVLQGLATGGLFFFKSSGIKRSNYFFGLLLICFGLTLLHTILILLDFYESNPDLKFIPIYFSLSFPVLLFYYVKLDLYPAYRLEPSDAKHFVLPIGQFLFLTINFLLPLEQKIQTDRYFYSPFYGAMEQFLYLSLFFAYLYFARRYIVQRRKTNRDPSQVRRLYYLRKLVKILFILFVIHSIMVVTDFIAYEFLQVNMRAFKPYAALGVLSFTALVLWVGTYGFQVLLWGRRVFGRGKKK</sequence>
<keyword evidence="1" id="KW-1133">Transmembrane helix</keyword>
<dbReference type="OrthoDB" id="1492076at2"/>
<evidence type="ECO:0000313" key="2">
    <source>
        <dbReference type="EMBL" id="PHN03995.1"/>
    </source>
</evidence>
<feature type="transmembrane region" description="Helical" evidence="1">
    <location>
        <begin position="6"/>
        <end position="31"/>
    </location>
</feature>
<dbReference type="AlphaFoldDB" id="A0A2D0N673"/>
<evidence type="ECO:0008006" key="4">
    <source>
        <dbReference type="Google" id="ProtNLM"/>
    </source>
</evidence>
<protein>
    <recommendedName>
        <fullName evidence="4">Histidine kinase N-terminal 7TM region domain-containing protein</fullName>
    </recommendedName>
</protein>
<gene>
    <name evidence="2" type="ORF">CRP01_24305</name>
</gene>
<comment type="caution">
    <text evidence="2">The sequence shown here is derived from an EMBL/GenBank/DDBJ whole genome shotgun (WGS) entry which is preliminary data.</text>
</comment>
<dbReference type="EMBL" id="PDUD01000028">
    <property type="protein sequence ID" value="PHN03995.1"/>
    <property type="molecule type" value="Genomic_DNA"/>
</dbReference>
<feature type="transmembrane region" description="Helical" evidence="1">
    <location>
        <begin position="43"/>
        <end position="63"/>
    </location>
</feature>
<feature type="transmembrane region" description="Helical" evidence="1">
    <location>
        <begin position="221"/>
        <end position="248"/>
    </location>
</feature>
<keyword evidence="1" id="KW-0472">Membrane</keyword>
<organism evidence="2 3">
    <name type="scientific">Flavilitoribacter nigricans (strain ATCC 23147 / DSM 23189 / NBRC 102662 / NCIMB 1420 / SS-2)</name>
    <name type="common">Lewinella nigricans</name>
    <dbReference type="NCBI Taxonomy" id="1122177"/>
    <lineage>
        <taxon>Bacteria</taxon>
        <taxon>Pseudomonadati</taxon>
        <taxon>Bacteroidota</taxon>
        <taxon>Saprospiria</taxon>
        <taxon>Saprospirales</taxon>
        <taxon>Lewinellaceae</taxon>
        <taxon>Flavilitoribacter</taxon>
    </lineage>
</organism>
<accession>A0A2D0N673</accession>
<feature type="transmembrane region" description="Helical" evidence="1">
    <location>
        <begin position="75"/>
        <end position="96"/>
    </location>
</feature>
<feature type="transmembrane region" description="Helical" evidence="1">
    <location>
        <begin position="147"/>
        <end position="166"/>
    </location>
</feature>
<keyword evidence="3" id="KW-1185">Reference proteome</keyword>
<keyword evidence="1" id="KW-0812">Transmembrane</keyword>
<evidence type="ECO:0000313" key="3">
    <source>
        <dbReference type="Proteomes" id="UP000223913"/>
    </source>
</evidence>
<feature type="transmembrane region" description="Helical" evidence="1">
    <location>
        <begin position="108"/>
        <end position="127"/>
    </location>
</feature>
<reference evidence="2 3" key="1">
    <citation type="submission" date="2017-10" db="EMBL/GenBank/DDBJ databases">
        <title>The draft genome sequence of Lewinella nigricans NBRC 102662.</title>
        <authorList>
            <person name="Wang K."/>
        </authorList>
    </citation>
    <scope>NUCLEOTIDE SEQUENCE [LARGE SCALE GENOMIC DNA]</scope>
    <source>
        <strain evidence="2 3">NBRC 102662</strain>
    </source>
</reference>